<keyword evidence="4" id="KW-0802">TPR repeat</keyword>
<evidence type="ECO:0000256" key="2">
    <source>
        <dbReference type="ARBA" id="ARBA00022490"/>
    </source>
</evidence>
<dbReference type="GO" id="GO:0005871">
    <property type="term" value="C:kinesin complex"/>
    <property type="evidence" value="ECO:0007669"/>
    <property type="project" value="InterPro"/>
</dbReference>
<dbReference type="InterPro" id="IPR002151">
    <property type="entry name" value="Kinesin_light"/>
</dbReference>
<dbReference type="HOGENOM" id="CLU_900874_0_0_1"/>
<keyword evidence="5" id="KW-0175">Coiled coil</keyword>
<dbReference type="GO" id="GO:0005737">
    <property type="term" value="C:cytoplasm"/>
    <property type="evidence" value="ECO:0007669"/>
    <property type="project" value="UniProtKB-SubCell"/>
</dbReference>
<keyword evidence="2" id="KW-0963">Cytoplasm</keyword>
<accession>G0NQX6</accession>
<dbReference type="PANTHER" id="PTHR45783">
    <property type="entry name" value="KINESIN LIGHT CHAIN"/>
    <property type="match status" value="1"/>
</dbReference>
<name>G0NQX6_CAEBE</name>
<evidence type="ECO:0000256" key="3">
    <source>
        <dbReference type="ARBA" id="ARBA00022737"/>
    </source>
</evidence>
<dbReference type="AlphaFoldDB" id="G0NQX6"/>
<dbReference type="STRING" id="135651.G0NQX6"/>
<sequence>MSQDNMTTDLMIVQKGLKALREEHSTVSNTLETGIKGVQNDEAALPKEKLTQINDNLDKLMCGIDDTYLMLMVSQLTLGIDGRYQKCEAHRVNACQEIVWLREELKSARIKLQQSEQMIAQLEEENKHLKYMASIKQFDDETASLDSEKQPLINTTLGFGPEDEEDLNDSTFAPPSFEALVASKKTMFTDQELVNILRFVLKKIRKTGTYGDLMMTSEAFWLDYNTYNASSNAFPQRPTTSLTNKWRYSLLNGDVICTLPVGKYEMLDAFEKLPIQITEEVKNILEKRFAVRISLKDGKMFKWEENEEN</sequence>
<keyword evidence="7" id="KW-1185">Reference proteome</keyword>
<feature type="coiled-coil region" evidence="5">
    <location>
        <begin position="98"/>
        <end position="132"/>
    </location>
</feature>
<evidence type="ECO:0000313" key="7">
    <source>
        <dbReference type="Proteomes" id="UP000008068"/>
    </source>
</evidence>
<gene>
    <name evidence="6" type="ORF">CAEBREN_12369</name>
</gene>
<keyword evidence="3" id="KW-0677">Repeat</keyword>
<dbReference type="InParanoid" id="G0NQX6"/>
<dbReference type="OrthoDB" id="413723at2759"/>
<dbReference type="EMBL" id="GL379929">
    <property type="protein sequence ID" value="EGT35966.1"/>
    <property type="molecule type" value="Genomic_DNA"/>
</dbReference>
<dbReference type="PANTHER" id="PTHR45783:SF3">
    <property type="entry name" value="KINESIN LIGHT CHAIN"/>
    <property type="match status" value="1"/>
</dbReference>
<dbReference type="GO" id="GO:0019894">
    <property type="term" value="F:kinesin binding"/>
    <property type="evidence" value="ECO:0007669"/>
    <property type="project" value="TreeGrafter"/>
</dbReference>
<protein>
    <submittedName>
        <fullName evidence="6">Uncharacterized protein</fullName>
    </submittedName>
</protein>
<dbReference type="GO" id="GO:0007018">
    <property type="term" value="P:microtubule-based movement"/>
    <property type="evidence" value="ECO:0007669"/>
    <property type="project" value="TreeGrafter"/>
</dbReference>
<dbReference type="eggNOG" id="KOG1840">
    <property type="taxonomic scope" value="Eukaryota"/>
</dbReference>
<proteinExistence type="predicted"/>
<evidence type="ECO:0000256" key="4">
    <source>
        <dbReference type="ARBA" id="ARBA00022803"/>
    </source>
</evidence>
<dbReference type="Proteomes" id="UP000008068">
    <property type="component" value="Unassembled WGS sequence"/>
</dbReference>
<evidence type="ECO:0000256" key="1">
    <source>
        <dbReference type="ARBA" id="ARBA00004496"/>
    </source>
</evidence>
<reference evidence="7" key="1">
    <citation type="submission" date="2011-07" db="EMBL/GenBank/DDBJ databases">
        <authorList>
            <consortium name="Caenorhabditis brenneri Sequencing and Analysis Consortium"/>
            <person name="Wilson R.K."/>
        </authorList>
    </citation>
    <scope>NUCLEOTIDE SEQUENCE [LARGE SCALE GENOMIC DNA]</scope>
    <source>
        <strain evidence="7">PB2801</strain>
    </source>
</reference>
<evidence type="ECO:0000313" key="6">
    <source>
        <dbReference type="EMBL" id="EGT35966.1"/>
    </source>
</evidence>
<comment type="subcellular location">
    <subcellularLocation>
        <location evidence="1">Cytoplasm</location>
    </subcellularLocation>
</comment>
<organism evidence="7">
    <name type="scientific">Caenorhabditis brenneri</name>
    <name type="common">Nematode worm</name>
    <dbReference type="NCBI Taxonomy" id="135651"/>
    <lineage>
        <taxon>Eukaryota</taxon>
        <taxon>Metazoa</taxon>
        <taxon>Ecdysozoa</taxon>
        <taxon>Nematoda</taxon>
        <taxon>Chromadorea</taxon>
        <taxon>Rhabditida</taxon>
        <taxon>Rhabditina</taxon>
        <taxon>Rhabditomorpha</taxon>
        <taxon>Rhabditoidea</taxon>
        <taxon>Rhabditidae</taxon>
        <taxon>Peloderinae</taxon>
        <taxon>Caenorhabditis</taxon>
    </lineage>
</organism>
<evidence type="ECO:0000256" key="5">
    <source>
        <dbReference type="SAM" id="Coils"/>
    </source>
</evidence>